<protein>
    <submittedName>
        <fullName evidence="3">Uncharacterized protein</fullName>
    </submittedName>
</protein>
<dbReference type="Proteomes" id="UP000636800">
    <property type="component" value="Unassembled WGS sequence"/>
</dbReference>
<name>A0A835RHD9_VANPL</name>
<evidence type="ECO:0000313" key="2">
    <source>
        <dbReference type="EMBL" id="KAG0484397.1"/>
    </source>
</evidence>
<dbReference type="AlphaFoldDB" id="A0A835RHD9"/>
<evidence type="ECO:0000313" key="4">
    <source>
        <dbReference type="Proteomes" id="UP000636800"/>
    </source>
</evidence>
<organism evidence="3 5">
    <name type="scientific">Vanilla planifolia</name>
    <name type="common">Vanilla</name>
    <dbReference type="NCBI Taxonomy" id="51239"/>
    <lineage>
        <taxon>Eukaryota</taxon>
        <taxon>Viridiplantae</taxon>
        <taxon>Streptophyta</taxon>
        <taxon>Embryophyta</taxon>
        <taxon>Tracheophyta</taxon>
        <taxon>Spermatophyta</taxon>
        <taxon>Magnoliopsida</taxon>
        <taxon>Liliopsida</taxon>
        <taxon>Asparagales</taxon>
        <taxon>Orchidaceae</taxon>
        <taxon>Vanilloideae</taxon>
        <taxon>Vanilleae</taxon>
        <taxon>Vanilla</taxon>
    </lineage>
</organism>
<dbReference type="EMBL" id="JADCNL010000004">
    <property type="protein sequence ID" value="KAG0484397.1"/>
    <property type="molecule type" value="Genomic_DNA"/>
</dbReference>
<comment type="caution">
    <text evidence="3">The sequence shown here is derived from an EMBL/GenBank/DDBJ whole genome shotgun (WGS) entry which is preliminary data.</text>
</comment>
<dbReference type="Proteomes" id="UP000639772">
    <property type="component" value="Unassembled WGS sequence"/>
</dbReference>
<evidence type="ECO:0000256" key="1">
    <source>
        <dbReference type="SAM" id="MobiDB-lite"/>
    </source>
</evidence>
<reference evidence="4 5" key="1">
    <citation type="journal article" date="2020" name="Nat. Food">
        <title>A phased Vanilla planifolia genome enables genetic improvement of flavour and production.</title>
        <authorList>
            <person name="Hasing T."/>
            <person name="Tang H."/>
            <person name="Brym M."/>
            <person name="Khazi F."/>
            <person name="Huang T."/>
            <person name="Chambers A.H."/>
        </authorList>
    </citation>
    <scope>NUCLEOTIDE SEQUENCE [LARGE SCALE GENOMIC DNA]</scope>
    <source>
        <tissue evidence="3">Leaf</tissue>
    </source>
</reference>
<evidence type="ECO:0000313" key="3">
    <source>
        <dbReference type="EMBL" id="KAG0486182.1"/>
    </source>
</evidence>
<keyword evidence="4" id="KW-1185">Reference proteome</keyword>
<dbReference type="EMBL" id="JADCNM010000004">
    <property type="protein sequence ID" value="KAG0486182.1"/>
    <property type="molecule type" value="Genomic_DNA"/>
</dbReference>
<sequence length="104" mass="12313">MVKNGETRVQARVTAIESPGSEGDKWKRTKYVMKTEDNEMENEEPLMTTEELHVSMENFREDKKAKMKNKESDIKTRKLEFCKEKFSEVKAKLKRNKSPFMHLN</sequence>
<feature type="region of interest" description="Disordered" evidence="1">
    <location>
        <begin position="1"/>
        <end position="25"/>
    </location>
</feature>
<proteinExistence type="predicted"/>
<gene>
    <name evidence="3" type="ORF">HPP92_008277</name>
    <name evidence="2" type="ORF">HPP92_008476</name>
</gene>
<evidence type="ECO:0000313" key="5">
    <source>
        <dbReference type="Proteomes" id="UP000639772"/>
    </source>
</evidence>
<accession>A0A835RHD9</accession>